<reference evidence="2" key="2">
    <citation type="submission" date="2023-06" db="EMBL/GenBank/DDBJ databases">
        <authorList>
            <consortium name="Lawrence Berkeley National Laboratory"/>
            <person name="Haridas S."/>
            <person name="Hensen N."/>
            <person name="Bonometti L."/>
            <person name="Westerberg I."/>
            <person name="Brannstrom I.O."/>
            <person name="Guillou S."/>
            <person name="Cros-Aarteil S."/>
            <person name="Calhoun S."/>
            <person name="Kuo A."/>
            <person name="Mondo S."/>
            <person name="Pangilinan J."/>
            <person name="Riley R."/>
            <person name="LaButti K."/>
            <person name="Andreopoulos B."/>
            <person name="Lipzen A."/>
            <person name="Chen C."/>
            <person name="Yanf M."/>
            <person name="Daum C."/>
            <person name="Ng V."/>
            <person name="Clum A."/>
            <person name="Steindorff A."/>
            <person name="Ohm R."/>
            <person name="Martin F."/>
            <person name="Silar P."/>
            <person name="Natvig D."/>
            <person name="Lalanne C."/>
            <person name="Gautier V."/>
            <person name="Ament-velasquez S.L."/>
            <person name="Kruys A."/>
            <person name="Hutchinson M.I."/>
            <person name="Powell A.J."/>
            <person name="Barry K."/>
            <person name="Miller A.N."/>
            <person name="Grigoriev I.V."/>
            <person name="Debuchy R."/>
            <person name="Gladieux P."/>
            <person name="Thoren M.H."/>
            <person name="Johannesson H."/>
        </authorList>
    </citation>
    <scope>NUCLEOTIDE SEQUENCE</scope>
    <source>
        <strain evidence="2">CBS 232.78</strain>
    </source>
</reference>
<evidence type="ECO:0000256" key="1">
    <source>
        <dbReference type="SAM" id="Phobius"/>
    </source>
</evidence>
<proteinExistence type="predicted"/>
<keyword evidence="1" id="KW-1133">Transmembrane helix</keyword>
<protein>
    <submittedName>
        <fullName evidence="2">Uncharacterized protein</fullName>
    </submittedName>
</protein>
<dbReference type="Proteomes" id="UP001285441">
    <property type="component" value="Unassembled WGS sequence"/>
</dbReference>
<dbReference type="EMBL" id="JAULSW010000001">
    <property type="protein sequence ID" value="KAK3392825.1"/>
    <property type="molecule type" value="Genomic_DNA"/>
</dbReference>
<name>A0AAE0P423_9PEZI</name>
<organism evidence="2 3">
    <name type="scientific">Podospora didyma</name>
    <dbReference type="NCBI Taxonomy" id="330526"/>
    <lineage>
        <taxon>Eukaryota</taxon>
        <taxon>Fungi</taxon>
        <taxon>Dikarya</taxon>
        <taxon>Ascomycota</taxon>
        <taxon>Pezizomycotina</taxon>
        <taxon>Sordariomycetes</taxon>
        <taxon>Sordariomycetidae</taxon>
        <taxon>Sordariales</taxon>
        <taxon>Podosporaceae</taxon>
        <taxon>Podospora</taxon>
    </lineage>
</organism>
<feature type="transmembrane region" description="Helical" evidence="1">
    <location>
        <begin position="83"/>
        <end position="99"/>
    </location>
</feature>
<accession>A0AAE0P423</accession>
<comment type="caution">
    <text evidence="2">The sequence shown here is derived from an EMBL/GenBank/DDBJ whole genome shotgun (WGS) entry which is preliminary data.</text>
</comment>
<sequence>MVTKPVVVQMHDFTEQFESGVFSDCRAKCGDRESRTSEIVFEEEELEQVDWALRYIYSYNLSHIDELVTDDPNGMKLQAYKRYLPLYVSLIIWVWKASAAASSAAYITATGPSLLIFSALLLRAQRDKYPSTRIS</sequence>
<evidence type="ECO:0000313" key="2">
    <source>
        <dbReference type="EMBL" id="KAK3392825.1"/>
    </source>
</evidence>
<reference evidence="2" key="1">
    <citation type="journal article" date="2023" name="Mol. Phylogenet. Evol.">
        <title>Genome-scale phylogeny and comparative genomics of the fungal order Sordariales.</title>
        <authorList>
            <person name="Hensen N."/>
            <person name="Bonometti L."/>
            <person name="Westerberg I."/>
            <person name="Brannstrom I.O."/>
            <person name="Guillou S."/>
            <person name="Cros-Aarteil S."/>
            <person name="Calhoun S."/>
            <person name="Haridas S."/>
            <person name="Kuo A."/>
            <person name="Mondo S."/>
            <person name="Pangilinan J."/>
            <person name="Riley R."/>
            <person name="LaButti K."/>
            <person name="Andreopoulos B."/>
            <person name="Lipzen A."/>
            <person name="Chen C."/>
            <person name="Yan M."/>
            <person name="Daum C."/>
            <person name="Ng V."/>
            <person name="Clum A."/>
            <person name="Steindorff A."/>
            <person name="Ohm R.A."/>
            <person name="Martin F."/>
            <person name="Silar P."/>
            <person name="Natvig D.O."/>
            <person name="Lalanne C."/>
            <person name="Gautier V."/>
            <person name="Ament-Velasquez S.L."/>
            <person name="Kruys A."/>
            <person name="Hutchinson M.I."/>
            <person name="Powell A.J."/>
            <person name="Barry K."/>
            <person name="Miller A.N."/>
            <person name="Grigoriev I.V."/>
            <person name="Debuchy R."/>
            <person name="Gladieux P."/>
            <person name="Hiltunen Thoren M."/>
            <person name="Johannesson H."/>
        </authorList>
    </citation>
    <scope>NUCLEOTIDE SEQUENCE</scope>
    <source>
        <strain evidence="2">CBS 232.78</strain>
    </source>
</reference>
<keyword evidence="1" id="KW-0472">Membrane</keyword>
<feature type="transmembrane region" description="Helical" evidence="1">
    <location>
        <begin position="105"/>
        <end position="124"/>
    </location>
</feature>
<keyword evidence="1" id="KW-0812">Transmembrane</keyword>
<keyword evidence="3" id="KW-1185">Reference proteome</keyword>
<dbReference type="AlphaFoldDB" id="A0AAE0P423"/>
<gene>
    <name evidence="2" type="ORF">B0H63DRAFT_516043</name>
</gene>
<evidence type="ECO:0000313" key="3">
    <source>
        <dbReference type="Proteomes" id="UP001285441"/>
    </source>
</evidence>